<dbReference type="AlphaFoldDB" id="A0A4Q7Y3C3"/>
<name>A0A4Q7Y3C3_9ACTN</name>
<sequence>MSTGLPAAAAAAGRPDTAWYGMQPWWQIPVEGAARREHGRELRATVERDLLSYRVPLEVRGRRNPVRVTVYFFAQPTYACWGLSPEEYPRVFADPGRPSPHRMPDDDALCLYYPWSPPEQRWRPQDGLLALLDLTRDHLFFEDHWWATGGRRDGEWLGDEQPHGFPRRAA</sequence>
<gene>
    <name evidence="1" type="ORF">BKA19_0682</name>
</gene>
<proteinExistence type="predicted"/>
<evidence type="ECO:0000313" key="1">
    <source>
        <dbReference type="EMBL" id="RZU31038.1"/>
    </source>
</evidence>
<comment type="caution">
    <text evidence="1">The sequence shown here is derived from an EMBL/GenBank/DDBJ whole genome shotgun (WGS) entry which is preliminary data.</text>
</comment>
<dbReference type="Proteomes" id="UP000292507">
    <property type="component" value="Unassembled WGS sequence"/>
</dbReference>
<organism evidence="1 2">
    <name type="scientific">Blastococcus saxobsidens</name>
    <dbReference type="NCBI Taxonomy" id="138336"/>
    <lineage>
        <taxon>Bacteria</taxon>
        <taxon>Bacillati</taxon>
        <taxon>Actinomycetota</taxon>
        <taxon>Actinomycetes</taxon>
        <taxon>Geodermatophilales</taxon>
        <taxon>Geodermatophilaceae</taxon>
        <taxon>Blastococcus</taxon>
    </lineage>
</organism>
<evidence type="ECO:0000313" key="2">
    <source>
        <dbReference type="Proteomes" id="UP000292507"/>
    </source>
</evidence>
<protein>
    <submittedName>
        <fullName evidence="1">Uncharacterized protein</fullName>
    </submittedName>
</protein>
<dbReference type="EMBL" id="SHKV01000001">
    <property type="protein sequence ID" value="RZU31038.1"/>
    <property type="molecule type" value="Genomic_DNA"/>
</dbReference>
<dbReference type="RefSeq" id="WP_207225660.1">
    <property type="nucleotide sequence ID" value="NZ_POQT01000008.1"/>
</dbReference>
<accession>A0A4Q7Y3C3</accession>
<keyword evidence="2" id="KW-1185">Reference proteome</keyword>
<reference evidence="1 2" key="1">
    <citation type="submission" date="2019-02" db="EMBL/GenBank/DDBJ databases">
        <title>Sequencing the genomes of 1000 actinobacteria strains.</title>
        <authorList>
            <person name="Klenk H.-P."/>
        </authorList>
    </citation>
    <scope>NUCLEOTIDE SEQUENCE [LARGE SCALE GENOMIC DNA]</scope>
    <source>
        <strain evidence="1 2">DSM 44509</strain>
    </source>
</reference>